<name>A0A0C9V449_SPHS4</name>
<proteinExistence type="predicted"/>
<feature type="compositionally biased region" description="Pro residues" evidence="1">
    <location>
        <begin position="203"/>
        <end position="223"/>
    </location>
</feature>
<keyword evidence="3" id="KW-1185">Reference proteome</keyword>
<evidence type="ECO:0000313" key="3">
    <source>
        <dbReference type="Proteomes" id="UP000054279"/>
    </source>
</evidence>
<accession>A0A0C9V449</accession>
<evidence type="ECO:0000313" key="2">
    <source>
        <dbReference type="EMBL" id="KIJ36507.1"/>
    </source>
</evidence>
<sequence>MPSLDPEQLRMKDAKNARRRDARHHQTVSVVLSTAVPQPAIAGPSHIPFPPITPLALPYDAPLYHSPPSTRHTPGKHSCITAHATPPHDIIRQMSPVHPWRHNSDVSMDTEEGGIILLQRLFAEYISRGAVSSDGPDDVFSSTPLRITPVPSSGASLPPSSAPSSPPHNCSETPSLFFPESPTSIVQSSPIAPQPFILHFSPAPSPPPPLSPPAAPALHLPIPPSPRAPARIVAGSCHPYPVQNGQQRIPGGTLSIDGLT</sequence>
<dbReference type="HOGENOM" id="CLU_093572_0_0_1"/>
<feature type="region of interest" description="Disordered" evidence="1">
    <location>
        <begin position="241"/>
        <end position="260"/>
    </location>
</feature>
<dbReference type="EMBL" id="KN837177">
    <property type="protein sequence ID" value="KIJ36507.1"/>
    <property type="molecule type" value="Genomic_DNA"/>
</dbReference>
<dbReference type="Proteomes" id="UP000054279">
    <property type="component" value="Unassembled WGS sequence"/>
</dbReference>
<feature type="region of interest" description="Disordered" evidence="1">
    <location>
        <begin position="132"/>
        <end position="186"/>
    </location>
</feature>
<protein>
    <submittedName>
        <fullName evidence="2">Uncharacterized protein</fullName>
    </submittedName>
</protein>
<feature type="region of interest" description="Disordered" evidence="1">
    <location>
        <begin position="202"/>
        <end position="223"/>
    </location>
</feature>
<dbReference type="AlphaFoldDB" id="A0A0C9V449"/>
<feature type="compositionally biased region" description="Low complexity" evidence="1">
    <location>
        <begin position="149"/>
        <end position="159"/>
    </location>
</feature>
<reference evidence="2 3" key="1">
    <citation type="submission" date="2014-06" db="EMBL/GenBank/DDBJ databases">
        <title>Evolutionary Origins and Diversification of the Mycorrhizal Mutualists.</title>
        <authorList>
            <consortium name="DOE Joint Genome Institute"/>
            <consortium name="Mycorrhizal Genomics Consortium"/>
            <person name="Kohler A."/>
            <person name="Kuo A."/>
            <person name="Nagy L.G."/>
            <person name="Floudas D."/>
            <person name="Copeland A."/>
            <person name="Barry K.W."/>
            <person name="Cichocki N."/>
            <person name="Veneault-Fourrey C."/>
            <person name="LaButti K."/>
            <person name="Lindquist E.A."/>
            <person name="Lipzen A."/>
            <person name="Lundell T."/>
            <person name="Morin E."/>
            <person name="Murat C."/>
            <person name="Riley R."/>
            <person name="Ohm R."/>
            <person name="Sun H."/>
            <person name="Tunlid A."/>
            <person name="Henrissat B."/>
            <person name="Grigoriev I.V."/>
            <person name="Hibbett D.S."/>
            <person name="Martin F."/>
        </authorList>
    </citation>
    <scope>NUCLEOTIDE SEQUENCE [LARGE SCALE GENOMIC DNA]</scope>
    <source>
        <strain evidence="2 3">SS14</strain>
    </source>
</reference>
<evidence type="ECO:0000256" key="1">
    <source>
        <dbReference type="SAM" id="MobiDB-lite"/>
    </source>
</evidence>
<organism evidence="2 3">
    <name type="scientific">Sphaerobolus stellatus (strain SS14)</name>
    <dbReference type="NCBI Taxonomy" id="990650"/>
    <lineage>
        <taxon>Eukaryota</taxon>
        <taxon>Fungi</taxon>
        <taxon>Dikarya</taxon>
        <taxon>Basidiomycota</taxon>
        <taxon>Agaricomycotina</taxon>
        <taxon>Agaricomycetes</taxon>
        <taxon>Phallomycetidae</taxon>
        <taxon>Geastrales</taxon>
        <taxon>Sphaerobolaceae</taxon>
        <taxon>Sphaerobolus</taxon>
    </lineage>
</organism>
<gene>
    <name evidence="2" type="ORF">M422DRAFT_261061</name>
</gene>